<dbReference type="GO" id="GO:0042602">
    <property type="term" value="F:riboflavin reductase (NADPH) activity"/>
    <property type="evidence" value="ECO:0007669"/>
    <property type="project" value="TreeGrafter"/>
</dbReference>
<dbReference type="RefSeq" id="WP_160849189.1">
    <property type="nucleotide sequence ID" value="NZ_WMEQ01000025.1"/>
</dbReference>
<reference evidence="2 3" key="1">
    <citation type="submission" date="2019-11" db="EMBL/GenBank/DDBJ databases">
        <title>Genome sequences of 17 halophilic strains isolated from different environments.</title>
        <authorList>
            <person name="Furrow R.E."/>
        </authorList>
    </citation>
    <scope>NUCLEOTIDE SEQUENCE [LARGE SCALE GENOMIC DNA]</scope>
    <source>
        <strain evidence="2 3">22514_16_FS</strain>
    </source>
</reference>
<dbReference type="InterPro" id="IPR051606">
    <property type="entry name" value="Polyketide_Oxido-like"/>
</dbReference>
<name>A0A6I5A6I1_9BACI</name>
<proteinExistence type="predicted"/>
<comment type="caution">
    <text evidence="2">The sequence shown here is derived from an EMBL/GenBank/DDBJ whole genome shotgun (WGS) entry which is preliminary data.</text>
</comment>
<evidence type="ECO:0000313" key="2">
    <source>
        <dbReference type="EMBL" id="MYL35991.1"/>
    </source>
</evidence>
<dbReference type="InterPro" id="IPR016040">
    <property type="entry name" value="NAD(P)-bd_dom"/>
</dbReference>
<dbReference type="Gene3D" id="3.40.50.720">
    <property type="entry name" value="NAD(P)-binding Rossmann-like Domain"/>
    <property type="match status" value="1"/>
</dbReference>
<dbReference type="CDD" id="cd05244">
    <property type="entry name" value="BVR-B_like_SDR_a"/>
    <property type="match status" value="1"/>
</dbReference>
<evidence type="ECO:0000313" key="3">
    <source>
        <dbReference type="Proteomes" id="UP000468638"/>
    </source>
</evidence>
<organism evidence="2 3">
    <name type="scientific">Pontibacillus yanchengensis</name>
    <dbReference type="NCBI Taxonomy" id="462910"/>
    <lineage>
        <taxon>Bacteria</taxon>
        <taxon>Bacillati</taxon>
        <taxon>Bacillota</taxon>
        <taxon>Bacilli</taxon>
        <taxon>Bacillales</taxon>
        <taxon>Bacillaceae</taxon>
        <taxon>Pontibacillus</taxon>
    </lineage>
</organism>
<protein>
    <submittedName>
        <fullName evidence="2">NAD(P)H-binding protein</fullName>
    </submittedName>
</protein>
<dbReference type="AlphaFoldDB" id="A0A6I5A6I1"/>
<accession>A0A6I5A6I1</accession>
<sequence length="204" mass="22075">MNIIVFGAGGRTGQEVVKQALGEGHHVTAFVRTPSKLTIKHPNLASLKGNTLDEQAVWKGVEGHDAVISCLGTDGLKKSTALAKSTENIVKAMKDHEIKRIAYTASAGIHNEIPGVTGVMAGVILRNVLADHKRAYELLKESNLKWTVARPLRLDSDPVTRKYRTTDEGVPSKGKRIARADVAHFLLKAVTEDTFVSKSVGLAY</sequence>
<dbReference type="InterPro" id="IPR036291">
    <property type="entry name" value="NAD(P)-bd_dom_sf"/>
</dbReference>
<dbReference type="EMBL" id="WMEQ01000025">
    <property type="protein sequence ID" value="MYL35991.1"/>
    <property type="molecule type" value="Genomic_DNA"/>
</dbReference>
<gene>
    <name evidence="2" type="ORF">GLW05_20690</name>
</gene>
<dbReference type="PANTHER" id="PTHR43355">
    <property type="entry name" value="FLAVIN REDUCTASE (NADPH)"/>
    <property type="match status" value="1"/>
</dbReference>
<dbReference type="PANTHER" id="PTHR43355:SF2">
    <property type="entry name" value="FLAVIN REDUCTASE (NADPH)"/>
    <property type="match status" value="1"/>
</dbReference>
<dbReference type="Pfam" id="PF13460">
    <property type="entry name" value="NAD_binding_10"/>
    <property type="match status" value="1"/>
</dbReference>
<dbReference type="GO" id="GO:0004074">
    <property type="term" value="F:biliverdin reductase [NAD(P)H] activity"/>
    <property type="evidence" value="ECO:0007669"/>
    <property type="project" value="TreeGrafter"/>
</dbReference>
<feature type="domain" description="NAD(P)-binding" evidence="1">
    <location>
        <begin position="7"/>
        <end position="192"/>
    </location>
</feature>
<dbReference type="SUPFAM" id="SSF51735">
    <property type="entry name" value="NAD(P)-binding Rossmann-fold domains"/>
    <property type="match status" value="1"/>
</dbReference>
<dbReference type="OrthoDB" id="9785372at2"/>
<dbReference type="Proteomes" id="UP000468638">
    <property type="component" value="Unassembled WGS sequence"/>
</dbReference>
<evidence type="ECO:0000259" key="1">
    <source>
        <dbReference type="Pfam" id="PF13460"/>
    </source>
</evidence>